<organism evidence="2 3">
    <name type="scientific">Stentor coeruleus</name>
    <dbReference type="NCBI Taxonomy" id="5963"/>
    <lineage>
        <taxon>Eukaryota</taxon>
        <taxon>Sar</taxon>
        <taxon>Alveolata</taxon>
        <taxon>Ciliophora</taxon>
        <taxon>Postciliodesmatophora</taxon>
        <taxon>Heterotrichea</taxon>
        <taxon>Heterotrichida</taxon>
        <taxon>Stentoridae</taxon>
        <taxon>Stentor</taxon>
    </lineage>
</organism>
<evidence type="ECO:0000313" key="3">
    <source>
        <dbReference type="Proteomes" id="UP000187209"/>
    </source>
</evidence>
<sequence>MKQKNKESQVFIAIKGVNELLGSEEIVNGDDFRKNSCMCNTDIGEVVKISKENFLNKLMYPEAIATIKKSIKSAEKWESSRVIALERLERAKCSLDFHEFSRNTLFPPQKNKKQTPERPTKRITHSVNTKSNRDTSLSPELCKQILKLGTSRRKFSTNSPPETKIRFKYTIKTKPPPSFLIAFRENLTKTRSPQENKSSISYTLPF</sequence>
<reference evidence="2 3" key="1">
    <citation type="submission" date="2016-11" db="EMBL/GenBank/DDBJ databases">
        <title>The macronuclear genome of Stentor coeruleus: a giant cell with tiny introns.</title>
        <authorList>
            <person name="Slabodnick M."/>
            <person name="Ruby J.G."/>
            <person name="Reiff S.B."/>
            <person name="Swart E.C."/>
            <person name="Gosai S."/>
            <person name="Prabakaran S."/>
            <person name="Witkowska E."/>
            <person name="Larue G.E."/>
            <person name="Fisher S."/>
            <person name="Freeman R.M."/>
            <person name="Gunawardena J."/>
            <person name="Chu W."/>
            <person name="Stover N.A."/>
            <person name="Gregory B.D."/>
            <person name="Nowacki M."/>
            <person name="Derisi J."/>
            <person name="Roy S.W."/>
            <person name="Marshall W.F."/>
            <person name="Sood P."/>
        </authorList>
    </citation>
    <scope>NUCLEOTIDE SEQUENCE [LARGE SCALE GENOMIC DNA]</scope>
    <source>
        <strain evidence="2">WM001</strain>
    </source>
</reference>
<feature type="compositionally biased region" description="Polar residues" evidence="1">
    <location>
        <begin position="125"/>
        <end position="135"/>
    </location>
</feature>
<accession>A0A1R2B4V8</accession>
<dbReference type="Proteomes" id="UP000187209">
    <property type="component" value="Unassembled WGS sequence"/>
</dbReference>
<dbReference type="EMBL" id="MPUH01000956">
    <property type="protein sequence ID" value="OMJ71789.1"/>
    <property type="molecule type" value="Genomic_DNA"/>
</dbReference>
<dbReference type="AlphaFoldDB" id="A0A1R2B4V8"/>
<evidence type="ECO:0000313" key="2">
    <source>
        <dbReference type="EMBL" id="OMJ71789.1"/>
    </source>
</evidence>
<feature type="region of interest" description="Disordered" evidence="1">
    <location>
        <begin position="105"/>
        <end position="135"/>
    </location>
</feature>
<protein>
    <recommendedName>
        <fullName evidence="4">Cyclic nucleotide-binding domain-containing protein</fullName>
    </recommendedName>
</protein>
<comment type="caution">
    <text evidence="2">The sequence shown here is derived from an EMBL/GenBank/DDBJ whole genome shotgun (WGS) entry which is preliminary data.</text>
</comment>
<evidence type="ECO:0000256" key="1">
    <source>
        <dbReference type="SAM" id="MobiDB-lite"/>
    </source>
</evidence>
<name>A0A1R2B4V8_9CILI</name>
<gene>
    <name evidence="2" type="ORF">SteCoe_29910</name>
</gene>
<evidence type="ECO:0008006" key="4">
    <source>
        <dbReference type="Google" id="ProtNLM"/>
    </source>
</evidence>
<keyword evidence="3" id="KW-1185">Reference proteome</keyword>
<proteinExistence type="predicted"/>